<dbReference type="InterPro" id="IPR028087">
    <property type="entry name" value="Tad_N"/>
</dbReference>
<gene>
    <name evidence="2" type="ORF">I4X03_002185</name>
</gene>
<sequence length="464" mass="49327">MYVSLLIPIIGFAGLALDLSFAYTRRTELQSLADAAAMAAARALDGTEAGITAAKTAARTIAERQRYSFGKAVVWDDDALRFSDSPDKPDGDWLPAAAINATRASSYFYVRVDTRALHPDHGISDVVFMRVLGGETRSMSMAARAIAGRTGIQVTPLAVCAIKNTAVSTHDVKKGATVLKELAQYGFRRGVSYNLLNMNPHGTTAVSYLVNPLDFPNQPETASHRSLAMVRPFVCNGSIAASNLRSGAKVYVADPFPATLATELNSRFGSFSGSSCDAIAAPSDRNIREFNSWYFNWWMNSTGTINGSAQPLEIGGAKLTVAEQSDPILGITRTHYGPLWSFSKAVYYDSGAADGVGAPFSKDDWPSLYPVGSGTALASAYSDTAVSPYSGLHLTLGPSPFLAQRRVLNVPLLACPVAGSTATVLAIGRFFMSSRADAAAPAVHGEFAGLLRDNQLPSTVGLYK</sequence>
<comment type="caution">
    <text evidence="2">The sequence shown here is derived from an EMBL/GenBank/DDBJ whole genome shotgun (WGS) entry which is preliminary data.</text>
</comment>
<feature type="domain" description="Putative Flp pilus-assembly TadG-like N-terminal" evidence="1">
    <location>
        <begin position="5"/>
        <end position="43"/>
    </location>
</feature>
<organism evidence="2 3">
    <name type="scientific">Massilia soli</name>
    <dbReference type="NCBI Taxonomy" id="2792854"/>
    <lineage>
        <taxon>Bacteria</taxon>
        <taxon>Pseudomonadati</taxon>
        <taxon>Pseudomonadota</taxon>
        <taxon>Betaproteobacteria</taxon>
        <taxon>Burkholderiales</taxon>
        <taxon>Oxalobacteraceae</taxon>
        <taxon>Telluria group</taxon>
        <taxon>Massilia</taxon>
    </lineage>
</organism>
<dbReference type="Proteomes" id="UP000809349">
    <property type="component" value="Unassembled WGS sequence"/>
</dbReference>
<evidence type="ECO:0000313" key="3">
    <source>
        <dbReference type="Proteomes" id="UP000809349"/>
    </source>
</evidence>
<keyword evidence="3" id="KW-1185">Reference proteome</keyword>
<protein>
    <submittedName>
        <fullName evidence="2">Pilus assembly protein TadE</fullName>
    </submittedName>
</protein>
<name>A0ABS7SIN2_9BURK</name>
<dbReference type="EMBL" id="JAFBIL020000001">
    <property type="protein sequence ID" value="MBZ2206063.1"/>
    <property type="molecule type" value="Genomic_DNA"/>
</dbReference>
<reference evidence="2 3" key="1">
    <citation type="submission" date="2021-08" db="EMBL/GenBank/DDBJ databases">
        <title>Massilia sp. R798.</title>
        <authorList>
            <person name="Baek J.H."/>
            <person name="Jung H.S."/>
            <person name="Kim K.R."/>
            <person name="Jeon C.O."/>
        </authorList>
    </citation>
    <scope>NUCLEOTIDE SEQUENCE [LARGE SCALE GENOMIC DNA]</scope>
    <source>
        <strain evidence="2 3">R798</strain>
    </source>
</reference>
<evidence type="ECO:0000259" key="1">
    <source>
        <dbReference type="Pfam" id="PF13400"/>
    </source>
</evidence>
<evidence type="ECO:0000313" key="2">
    <source>
        <dbReference type="EMBL" id="MBZ2206063.1"/>
    </source>
</evidence>
<accession>A0ABS7SIN2</accession>
<proteinExistence type="predicted"/>
<dbReference type="Pfam" id="PF13400">
    <property type="entry name" value="Tad"/>
    <property type="match status" value="1"/>
</dbReference>